<comment type="caution">
    <text evidence="1">The sequence shown here is derived from an EMBL/GenBank/DDBJ whole genome shotgun (WGS) entry which is preliminary data.</text>
</comment>
<evidence type="ECO:0000313" key="1">
    <source>
        <dbReference type="EMBL" id="GGB47345.1"/>
    </source>
</evidence>
<evidence type="ECO:0008006" key="3">
    <source>
        <dbReference type="Google" id="ProtNLM"/>
    </source>
</evidence>
<gene>
    <name evidence="1" type="ORF">GCM10011492_43120</name>
</gene>
<dbReference type="Gene3D" id="3.10.450.50">
    <property type="match status" value="1"/>
</dbReference>
<dbReference type="RefSeq" id="WP_188839139.1">
    <property type="nucleotide sequence ID" value="NZ_BMHI01000008.1"/>
</dbReference>
<keyword evidence="2" id="KW-1185">Reference proteome</keyword>
<dbReference type="SUPFAM" id="SSF54427">
    <property type="entry name" value="NTF2-like"/>
    <property type="match status" value="1"/>
</dbReference>
<name>A0A916X1K8_9MICO</name>
<dbReference type="AlphaFoldDB" id="A0A916X1K8"/>
<proteinExistence type="predicted"/>
<reference evidence="1" key="1">
    <citation type="journal article" date="2014" name="Int. J. Syst. Evol. Microbiol.">
        <title>Complete genome sequence of Corynebacterium casei LMG S-19264T (=DSM 44701T), isolated from a smear-ripened cheese.</title>
        <authorList>
            <consortium name="US DOE Joint Genome Institute (JGI-PGF)"/>
            <person name="Walter F."/>
            <person name="Albersmeier A."/>
            <person name="Kalinowski J."/>
            <person name="Ruckert C."/>
        </authorList>
    </citation>
    <scope>NUCLEOTIDE SEQUENCE</scope>
    <source>
        <strain evidence="1">CGMCC 1.15085</strain>
    </source>
</reference>
<dbReference type="Proteomes" id="UP000636793">
    <property type="component" value="Unassembled WGS sequence"/>
</dbReference>
<sequence length="119" mass="13061">MTDLNALVDMYIDVWNEPDDAARRAKVEKVFADQAKHVTRSGKSVGHDEIYASITDAHAQGTGAGEQKLRSVRAVTNHRGAVRVNWDMTNADGEWMAAGFDCMILSSDGRVNVDHQFAA</sequence>
<organism evidence="1 2">
    <name type="scientific">Flexivirga endophytica</name>
    <dbReference type="NCBI Taxonomy" id="1849103"/>
    <lineage>
        <taxon>Bacteria</taxon>
        <taxon>Bacillati</taxon>
        <taxon>Actinomycetota</taxon>
        <taxon>Actinomycetes</taxon>
        <taxon>Micrococcales</taxon>
        <taxon>Dermacoccaceae</taxon>
        <taxon>Flexivirga</taxon>
    </lineage>
</organism>
<dbReference type="EMBL" id="BMHI01000008">
    <property type="protein sequence ID" value="GGB47345.1"/>
    <property type="molecule type" value="Genomic_DNA"/>
</dbReference>
<dbReference type="InterPro" id="IPR032710">
    <property type="entry name" value="NTF2-like_dom_sf"/>
</dbReference>
<reference evidence="1" key="2">
    <citation type="submission" date="2020-09" db="EMBL/GenBank/DDBJ databases">
        <authorList>
            <person name="Sun Q."/>
            <person name="Zhou Y."/>
        </authorList>
    </citation>
    <scope>NUCLEOTIDE SEQUENCE</scope>
    <source>
        <strain evidence="1">CGMCC 1.15085</strain>
    </source>
</reference>
<protein>
    <recommendedName>
        <fullName evidence="3">Nuclear transport factor 2 family protein</fullName>
    </recommendedName>
</protein>
<evidence type="ECO:0000313" key="2">
    <source>
        <dbReference type="Proteomes" id="UP000636793"/>
    </source>
</evidence>
<accession>A0A916X1K8</accession>